<sequence>MREERWYGLNYLDGFAITIACAFAIGISTIAILETFGLLDDFIAIVEGIKTGWAAYMKPWKAHGFNAFFGWYFVFLTLIFLFVTALWLVAFPFLWFFDIDFPYYYIYFPTIFFIVIPLITWICIGLGYYYWYLPSPSM</sequence>
<feature type="transmembrane region" description="Helical" evidence="1">
    <location>
        <begin position="104"/>
        <end position="131"/>
    </location>
</feature>
<evidence type="ECO:0000313" key="2">
    <source>
        <dbReference type="EMBL" id="SUX24843.1"/>
    </source>
</evidence>
<dbReference type="Proteomes" id="UP000254572">
    <property type="component" value="Unassembled WGS sequence"/>
</dbReference>
<protein>
    <submittedName>
        <fullName evidence="2">Uncharacterized protein</fullName>
    </submittedName>
</protein>
<feature type="transmembrane region" description="Helical" evidence="1">
    <location>
        <begin position="12"/>
        <end position="33"/>
    </location>
</feature>
<keyword evidence="1" id="KW-1133">Transmembrane helix</keyword>
<organism evidence="2 3">
    <name type="scientific">Cardiobacterium valvarum</name>
    <dbReference type="NCBI Taxonomy" id="194702"/>
    <lineage>
        <taxon>Bacteria</taxon>
        <taxon>Pseudomonadati</taxon>
        <taxon>Pseudomonadota</taxon>
        <taxon>Gammaproteobacteria</taxon>
        <taxon>Cardiobacteriales</taxon>
        <taxon>Cardiobacteriaceae</taxon>
        <taxon>Cardiobacterium</taxon>
    </lineage>
</organism>
<keyword evidence="3" id="KW-1185">Reference proteome</keyword>
<name>A0A381ED86_9GAMM</name>
<feature type="transmembrane region" description="Helical" evidence="1">
    <location>
        <begin position="69"/>
        <end position="97"/>
    </location>
</feature>
<keyword evidence="1" id="KW-0812">Transmembrane</keyword>
<reference evidence="2 3" key="1">
    <citation type="submission" date="2018-06" db="EMBL/GenBank/DDBJ databases">
        <authorList>
            <consortium name="Pathogen Informatics"/>
            <person name="Doyle S."/>
        </authorList>
    </citation>
    <scope>NUCLEOTIDE SEQUENCE [LARGE SCALE GENOMIC DNA]</scope>
    <source>
        <strain evidence="2 3">NCTC13294</strain>
    </source>
</reference>
<accession>A0A381ED86</accession>
<evidence type="ECO:0000313" key="3">
    <source>
        <dbReference type="Proteomes" id="UP000254572"/>
    </source>
</evidence>
<gene>
    <name evidence="2" type="ORF">NCTC13294_02107</name>
</gene>
<proteinExistence type="predicted"/>
<dbReference type="AlphaFoldDB" id="A0A381ED86"/>
<dbReference type="EMBL" id="UFUW01000001">
    <property type="protein sequence ID" value="SUX24843.1"/>
    <property type="molecule type" value="Genomic_DNA"/>
</dbReference>
<dbReference type="RefSeq" id="WP_115612252.1">
    <property type="nucleotide sequence ID" value="NZ_JBHLZC010000001.1"/>
</dbReference>
<evidence type="ECO:0000256" key="1">
    <source>
        <dbReference type="SAM" id="Phobius"/>
    </source>
</evidence>
<keyword evidence="1" id="KW-0472">Membrane</keyword>